<protein>
    <submittedName>
        <fullName evidence="2">Uncharacterized protein</fullName>
    </submittedName>
</protein>
<accession>A0A940IH71</accession>
<dbReference type="EMBL" id="JADIMJ010000124">
    <property type="protein sequence ID" value="MBO8454687.1"/>
    <property type="molecule type" value="Genomic_DNA"/>
</dbReference>
<comment type="caution">
    <text evidence="2">The sequence shown here is derived from an EMBL/GenBank/DDBJ whole genome shotgun (WGS) entry which is preliminary data.</text>
</comment>
<organism evidence="2 3">
    <name type="scientific">Candidatus Cryptobacteroides gallistercoris</name>
    <dbReference type="NCBI Taxonomy" id="2840765"/>
    <lineage>
        <taxon>Bacteria</taxon>
        <taxon>Pseudomonadati</taxon>
        <taxon>Bacteroidota</taxon>
        <taxon>Bacteroidia</taxon>
        <taxon>Bacteroidales</taxon>
        <taxon>Candidatus Cryptobacteroides</taxon>
    </lineage>
</organism>
<reference evidence="2" key="2">
    <citation type="journal article" date="2021" name="PeerJ">
        <title>Extensive microbial diversity within the chicken gut microbiome revealed by metagenomics and culture.</title>
        <authorList>
            <person name="Gilroy R."/>
            <person name="Ravi A."/>
            <person name="Getino M."/>
            <person name="Pursley I."/>
            <person name="Horton D.L."/>
            <person name="Alikhan N.F."/>
            <person name="Baker D."/>
            <person name="Gharbi K."/>
            <person name="Hall N."/>
            <person name="Watson M."/>
            <person name="Adriaenssens E.M."/>
            <person name="Foster-Nyarko E."/>
            <person name="Jarju S."/>
            <person name="Secka A."/>
            <person name="Antonio M."/>
            <person name="Oren A."/>
            <person name="Chaudhuri R.R."/>
            <person name="La Ragione R."/>
            <person name="Hildebrand F."/>
            <person name="Pallen M.J."/>
        </authorList>
    </citation>
    <scope>NUCLEOTIDE SEQUENCE</scope>
    <source>
        <strain evidence="2">F1-3629</strain>
    </source>
</reference>
<sequence>MTNFSYKDFILTDPAPANPLWKLAAAAVVAVASVIFAANAANAANAENK</sequence>
<proteinExistence type="predicted"/>
<dbReference type="Proteomes" id="UP000771749">
    <property type="component" value="Unassembled WGS sequence"/>
</dbReference>
<name>A0A940IH71_9BACT</name>
<keyword evidence="1" id="KW-0472">Membrane</keyword>
<dbReference type="AlphaFoldDB" id="A0A940IH71"/>
<feature type="transmembrane region" description="Helical" evidence="1">
    <location>
        <begin position="20"/>
        <end position="41"/>
    </location>
</feature>
<reference evidence="2" key="1">
    <citation type="submission" date="2020-10" db="EMBL/GenBank/DDBJ databases">
        <authorList>
            <person name="Gilroy R."/>
        </authorList>
    </citation>
    <scope>NUCLEOTIDE SEQUENCE</scope>
    <source>
        <strain evidence="2">F1-3629</strain>
    </source>
</reference>
<gene>
    <name evidence="2" type="ORF">IAC07_08215</name>
</gene>
<keyword evidence="1" id="KW-0812">Transmembrane</keyword>
<evidence type="ECO:0000256" key="1">
    <source>
        <dbReference type="SAM" id="Phobius"/>
    </source>
</evidence>
<evidence type="ECO:0000313" key="3">
    <source>
        <dbReference type="Proteomes" id="UP000771749"/>
    </source>
</evidence>
<keyword evidence="1" id="KW-1133">Transmembrane helix</keyword>
<evidence type="ECO:0000313" key="2">
    <source>
        <dbReference type="EMBL" id="MBO8454687.1"/>
    </source>
</evidence>